<comment type="caution">
    <text evidence="4">The sequence shown here is derived from an EMBL/GenBank/DDBJ whole genome shotgun (WGS) entry which is preliminary data.</text>
</comment>
<reference evidence="4" key="1">
    <citation type="submission" date="2019-12" db="EMBL/GenBank/DDBJ databases">
        <title>Genome sequencing and annotation of Brassica cretica.</title>
        <authorList>
            <person name="Studholme D.J."/>
            <person name="Sarris P."/>
        </authorList>
    </citation>
    <scope>NUCLEOTIDE SEQUENCE</scope>
    <source>
        <strain evidence="4">PFS-109/04</strain>
        <tissue evidence="4">Leaf</tissue>
    </source>
</reference>
<comment type="similarity">
    <text evidence="1">Belongs to the PPR family. P subfamily.</text>
</comment>
<dbReference type="PANTHER" id="PTHR47939">
    <property type="entry name" value="MEMBRANE-ASSOCIATED SALT-INDUCIBLE PROTEIN-LIKE"/>
    <property type="match status" value="1"/>
</dbReference>
<dbReference type="InterPro" id="IPR002885">
    <property type="entry name" value="PPR_rpt"/>
</dbReference>
<dbReference type="PROSITE" id="PS51375">
    <property type="entry name" value="PPR"/>
    <property type="match status" value="3"/>
</dbReference>
<dbReference type="Pfam" id="PF13812">
    <property type="entry name" value="PPR_3"/>
    <property type="match status" value="1"/>
</dbReference>
<dbReference type="PANTHER" id="PTHR47939:SF1">
    <property type="entry name" value="OS04G0684500 PROTEIN"/>
    <property type="match status" value="1"/>
</dbReference>
<name>A0A8S9RLR6_BRACR</name>
<evidence type="ECO:0000256" key="2">
    <source>
        <dbReference type="ARBA" id="ARBA00022737"/>
    </source>
</evidence>
<keyword evidence="2" id="KW-0677">Repeat</keyword>
<accession>A0A8S9RLR6</accession>
<feature type="repeat" description="PPR" evidence="3">
    <location>
        <begin position="146"/>
        <end position="180"/>
    </location>
</feature>
<dbReference type="Proteomes" id="UP000712600">
    <property type="component" value="Unassembled WGS sequence"/>
</dbReference>
<dbReference type="InterPro" id="IPR011990">
    <property type="entry name" value="TPR-like_helical_dom_sf"/>
</dbReference>
<dbReference type="NCBIfam" id="TIGR00756">
    <property type="entry name" value="PPR"/>
    <property type="match status" value="2"/>
</dbReference>
<dbReference type="EMBL" id="QGKX02000095">
    <property type="protein sequence ID" value="KAF3573810.1"/>
    <property type="molecule type" value="Genomic_DNA"/>
</dbReference>
<organism evidence="4 5">
    <name type="scientific">Brassica cretica</name>
    <name type="common">Mustard</name>
    <dbReference type="NCBI Taxonomy" id="69181"/>
    <lineage>
        <taxon>Eukaryota</taxon>
        <taxon>Viridiplantae</taxon>
        <taxon>Streptophyta</taxon>
        <taxon>Embryophyta</taxon>
        <taxon>Tracheophyta</taxon>
        <taxon>Spermatophyta</taxon>
        <taxon>Magnoliopsida</taxon>
        <taxon>eudicotyledons</taxon>
        <taxon>Gunneridae</taxon>
        <taxon>Pentapetalae</taxon>
        <taxon>rosids</taxon>
        <taxon>malvids</taxon>
        <taxon>Brassicales</taxon>
        <taxon>Brassicaceae</taxon>
        <taxon>Brassiceae</taxon>
        <taxon>Brassica</taxon>
    </lineage>
</organism>
<evidence type="ECO:0000313" key="5">
    <source>
        <dbReference type="Proteomes" id="UP000712600"/>
    </source>
</evidence>
<evidence type="ECO:0000256" key="3">
    <source>
        <dbReference type="PROSITE-ProRule" id="PRU00708"/>
    </source>
</evidence>
<feature type="repeat" description="PPR" evidence="3">
    <location>
        <begin position="111"/>
        <end position="145"/>
    </location>
</feature>
<dbReference type="InterPro" id="IPR050667">
    <property type="entry name" value="PPR-containing_protein"/>
</dbReference>
<gene>
    <name evidence="4" type="ORF">F2Q69_00063470</name>
</gene>
<evidence type="ECO:0008006" key="6">
    <source>
        <dbReference type="Google" id="ProtNLM"/>
    </source>
</evidence>
<dbReference type="Gene3D" id="1.25.40.10">
    <property type="entry name" value="Tetratricopeptide repeat domain"/>
    <property type="match status" value="2"/>
</dbReference>
<dbReference type="Pfam" id="PF13041">
    <property type="entry name" value="PPR_2"/>
    <property type="match status" value="1"/>
</dbReference>
<proteinExistence type="inferred from homology"/>
<sequence length="207" mass="23191">MATKMDSSSSERLRSVGLVDIKKDDAIDLFQTMLRSRPLPTVTDFNRVLGLVARSRHHYHVLGLCRRMELQGIAYDLDTLNIMIKSLRRRRQISSAFAVFGKILKLGYKPDSETFNTLYSVLSLEGRVLEAVEFVDCMILSQHVPNLIILDSLVNRLCLSGNASEAVALIDRMVKHGCQPAAFTYCPIFNRMCKAGNTALALDLLLT</sequence>
<evidence type="ECO:0000313" key="4">
    <source>
        <dbReference type="EMBL" id="KAF3573810.1"/>
    </source>
</evidence>
<dbReference type="AlphaFoldDB" id="A0A8S9RLR6"/>
<evidence type="ECO:0000256" key="1">
    <source>
        <dbReference type="ARBA" id="ARBA00007626"/>
    </source>
</evidence>
<feature type="repeat" description="PPR" evidence="3">
    <location>
        <begin position="76"/>
        <end position="110"/>
    </location>
</feature>
<protein>
    <recommendedName>
        <fullName evidence="6">Pentacotripeptide-repeat region of PRORP domain-containing protein</fullName>
    </recommendedName>
</protein>